<proteinExistence type="predicted"/>
<dbReference type="KEGG" id="ptm:GSPATT00037599001"/>
<accession>A0CEE5</accession>
<keyword evidence="2" id="KW-1185">Reference proteome</keyword>
<dbReference type="InParanoid" id="A0CEE5"/>
<reference evidence="1 2" key="1">
    <citation type="journal article" date="2006" name="Nature">
        <title>Global trends of whole-genome duplications revealed by the ciliate Paramecium tetraurelia.</title>
        <authorList>
            <consortium name="Genoscope"/>
            <person name="Aury J.-M."/>
            <person name="Jaillon O."/>
            <person name="Duret L."/>
            <person name="Noel B."/>
            <person name="Jubin C."/>
            <person name="Porcel B.M."/>
            <person name="Segurens B."/>
            <person name="Daubin V."/>
            <person name="Anthouard V."/>
            <person name="Aiach N."/>
            <person name="Arnaiz O."/>
            <person name="Billaut A."/>
            <person name="Beisson J."/>
            <person name="Blanc I."/>
            <person name="Bouhouche K."/>
            <person name="Camara F."/>
            <person name="Duharcourt S."/>
            <person name="Guigo R."/>
            <person name="Gogendeau D."/>
            <person name="Katinka M."/>
            <person name="Keller A.-M."/>
            <person name="Kissmehl R."/>
            <person name="Klotz C."/>
            <person name="Koll F."/>
            <person name="Le Moue A."/>
            <person name="Lepere C."/>
            <person name="Malinsky S."/>
            <person name="Nowacki M."/>
            <person name="Nowak J.K."/>
            <person name="Plattner H."/>
            <person name="Poulain J."/>
            <person name="Ruiz F."/>
            <person name="Serrano V."/>
            <person name="Zagulski M."/>
            <person name="Dessen P."/>
            <person name="Betermier M."/>
            <person name="Weissenbach J."/>
            <person name="Scarpelli C."/>
            <person name="Schachter V."/>
            <person name="Sperling L."/>
            <person name="Meyer E."/>
            <person name="Cohen J."/>
            <person name="Wincker P."/>
        </authorList>
    </citation>
    <scope>NUCLEOTIDE SEQUENCE [LARGE SCALE GENOMIC DNA]</scope>
    <source>
        <strain evidence="1 2">Stock d4-2</strain>
    </source>
</reference>
<sequence>MQIDQQQQSSTLEKEAESPKRKEEVRLIVFPQKFLNPLLTFRMNGDFHLYADSRYIQSHHPLKIGISCQNPYKKITNIVMDQFSETITLFYTQLDFSQTPWEYVVKRLESYGDFEMNKLSLYIKKYNEQLNSGLKQENNKTVRTMNQLLQTVSASYRSKGSYQYKYIKELDQFFISSVTYDIKLIQDLGFAIPQFIEQCFKTGIPEISLKPDSTNDQYYKNVVEFAKPLIFPDEEQDFYLYSHRYPHGLKTSVSFSIGKVDKSTINDELVNFNFYFDYKPTINTKESVLTTKKLRSPNSISFYYQIQENQYHRCGYKKTKLS</sequence>
<dbReference type="RefSeq" id="XP_001436559.1">
    <property type="nucleotide sequence ID" value="XM_001436522.1"/>
</dbReference>
<evidence type="ECO:0000313" key="1">
    <source>
        <dbReference type="EMBL" id="CAK69162.1"/>
    </source>
</evidence>
<organism evidence="1 2">
    <name type="scientific">Paramecium tetraurelia</name>
    <dbReference type="NCBI Taxonomy" id="5888"/>
    <lineage>
        <taxon>Eukaryota</taxon>
        <taxon>Sar</taxon>
        <taxon>Alveolata</taxon>
        <taxon>Ciliophora</taxon>
        <taxon>Intramacronucleata</taxon>
        <taxon>Oligohymenophorea</taxon>
        <taxon>Peniculida</taxon>
        <taxon>Parameciidae</taxon>
        <taxon>Paramecium</taxon>
    </lineage>
</organism>
<dbReference type="OrthoDB" id="286181at2759"/>
<evidence type="ECO:0000313" key="2">
    <source>
        <dbReference type="Proteomes" id="UP000000600"/>
    </source>
</evidence>
<dbReference type="EMBL" id="CT868065">
    <property type="protein sequence ID" value="CAK69162.1"/>
    <property type="molecule type" value="Genomic_DNA"/>
</dbReference>
<dbReference type="Proteomes" id="UP000000600">
    <property type="component" value="Unassembled WGS sequence"/>
</dbReference>
<name>A0CEE5_PARTE</name>
<gene>
    <name evidence="1" type="ORF">GSPATT00037599001</name>
</gene>
<dbReference type="HOGENOM" id="CLU_901542_0_0_1"/>
<protein>
    <submittedName>
        <fullName evidence="1">Uncharacterized protein</fullName>
    </submittedName>
</protein>
<dbReference type="AlphaFoldDB" id="A0CEE5"/>
<dbReference type="GeneID" id="5022344"/>
<dbReference type="OMA" id="SRYIQSH"/>